<accession>A0A6J4JTU6</accession>
<dbReference type="InterPro" id="IPR014263">
    <property type="entry name" value="Methanolan_biosynth_EpsI"/>
</dbReference>
<evidence type="ECO:0000259" key="1">
    <source>
        <dbReference type="Pfam" id="PF11984"/>
    </source>
</evidence>
<name>A0A6J4JTU6_9BACT</name>
<organism evidence="2">
    <name type="scientific">uncultured Armatimonadetes bacterium</name>
    <dbReference type="NCBI Taxonomy" id="157466"/>
    <lineage>
        <taxon>Bacteria</taxon>
        <taxon>Bacillati</taxon>
        <taxon>Armatimonadota</taxon>
        <taxon>environmental samples</taxon>
    </lineage>
</organism>
<dbReference type="NCBIfam" id="TIGR02914">
    <property type="entry name" value="EpsI_fam"/>
    <property type="match status" value="1"/>
</dbReference>
<reference evidence="2" key="1">
    <citation type="submission" date="2020-02" db="EMBL/GenBank/DDBJ databases">
        <authorList>
            <person name="Meier V. D."/>
        </authorList>
    </citation>
    <scope>NUCLEOTIDE SEQUENCE</scope>
    <source>
        <strain evidence="2">AVDCRST_MAG63</strain>
    </source>
</reference>
<dbReference type="Pfam" id="PF11984">
    <property type="entry name" value="DUF3485"/>
    <property type="match status" value="1"/>
</dbReference>
<gene>
    <name evidence="2" type="ORF">AVDCRST_MAG63-4392</name>
</gene>
<dbReference type="AlphaFoldDB" id="A0A6J4JTU6"/>
<dbReference type="EMBL" id="CADCTO010000560">
    <property type="protein sequence ID" value="CAA9287111.1"/>
    <property type="molecule type" value="Genomic_DNA"/>
</dbReference>
<protein>
    <recommendedName>
        <fullName evidence="1">Methanolan biosynthesis EpsI domain-containing protein</fullName>
    </recommendedName>
</protein>
<feature type="domain" description="Methanolan biosynthesis EpsI" evidence="1">
    <location>
        <begin position="2"/>
        <end position="196"/>
    </location>
</feature>
<sequence length="202" mass="22697">MMLVAFGASVAFARRPEAVSARADVTTIPTQASDWKLERDVTLDPTVMAQIKADSFIDRWYIGPGGQRVELLVVYRRYGRREFAHRPELCFPAAGYTVTRKGRTSLFYGGRDVPAVHLKAHNQESGHTNLSYFFASGTKTEEDFLQQQVWMAFERLIPNKNGWTFIRLQSPRATTDEDAVAAQEDFMRAFAPAIEAAITTDG</sequence>
<evidence type="ECO:0000313" key="2">
    <source>
        <dbReference type="EMBL" id="CAA9287111.1"/>
    </source>
</evidence>
<proteinExistence type="predicted"/>